<dbReference type="AlphaFoldDB" id="A0A9Q0HXP7"/>
<organism evidence="2 3">
    <name type="scientific">Rhynchospora breviuscula</name>
    <dbReference type="NCBI Taxonomy" id="2022672"/>
    <lineage>
        <taxon>Eukaryota</taxon>
        <taxon>Viridiplantae</taxon>
        <taxon>Streptophyta</taxon>
        <taxon>Embryophyta</taxon>
        <taxon>Tracheophyta</taxon>
        <taxon>Spermatophyta</taxon>
        <taxon>Magnoliopsida</taxon>
        <taxon>Liliopsida</taxon>
        <taxon>Poales</taxon>
        <taxon>Cyperaceae</taxon>
        <taxon>Cyperoideae</taxon>
        <taxon>Rhynchosporeae</taxon>
        <taxon>Rhynchospora</taxon>
    </lineage>
</organism>
<comment type="caution">
    <text evidence="2">The sequence shown here is derived from an EMBL/GenBank/DDBJ whole genome shotgun (WGS) entry which is preliminary data.</text>
</comment>
<evidence type="ECO:0000313" key="2">
    <source>
        <dbReference type="EMBL" id="KAJ1701775.1"/>
    </source>
</evidence>
<reference evidence="2" key="1">
    <citation type="journal article" date="2022" name="Cell">
        <title>Repeat-based holocentromeres influence genome architecture and karyotype evolution.</title>
        <authorList>
            <person name="Hofstatter P.G."/>
            <person name="Thangavel G."/>
            <person name="Lux T."/>
            <person name="Neumann P."/>
            <person name="Vondrak T."/>
            <person name="Novak P."/>
            <person name="Zhang M."/>
            <person name="Costa L."/>
            <person name="Castellani M."/>
            <person name="Scott A."/>
            <person name="Toegelov H."/>
            <person name="Fuchs J."/>
            <person name="Mata-Sucre Y."/>
            <person name="Dias Y."/>
            <person name="Vanzela A.L.L."/>
            <person name="Huettel B."/>
            <person name="Almeida C.C.S."/>
            <person name="Simkova H."/>
            <person name="Souza G."/>
            <person name="Pedrosa-Harand A."/>
            <person name="Macas J."/>
            <person name="Mayer K.F.X."/>
            <person name="Houben A."/>
            <person name="Marques A."/>
        </authorList>
    </citation>
    <scope>NUCLEOTIDE SEQUENCE</scope>
    <source>
        <strain evidence="2">RhyBre1mFocal</strain>
    </source>
</reference>
<dbReference type="EMBL" id="JAMQYH010000001">
    <property type="protein sequence ID" value="KAJ1701775.1"/>
    <property type="molecule type" value="Genomic_DNA"/>
</dbReference>
<dbReference type="InterPro" id="IPR050942">
    <property type="entry name" value="F-box_BR-signaling"/>
</dbReference>
<dbReference type="Proteomes" id="UP001151287">
    <property type="component" value="Unassembled WGS sequence"/>
</dbReference>
<feature type="domain" description="KIB1-4 beta-propeller" evidence="1">
    <location>
        <begin position="85"/>
        <end position="369"/>
    </location>
</feature>
<sequence>MYPPPVDSALHRVQDHPLRSRDWSKLQDDIARLIVKKLWFYPHHRKFAAACTNWYHITKEVHGPFQQNSIVLLLPYNNQSEMCTLYDLSNSKTYEFGLSMLRDKFIYGSSNGWVCLSDKDYNISLINLLSMQQFELPYPSYALDFIRDVLHTPLIETEIMTKIAVSGSPLSSNDCIIAAIMSMFEELLVCRLGDKSWTPIRIKESKVKSHKCWQFLHDVIFFQGKIYAINGGRNLLIVDFDGSNYVAWDTFGPSYQSGDDIGHPSRCEPCSEGLKDLVVLRLYLVECSGKLLAVRRLGDHHPADESFSTYFFELFEFEESKETWRMIHGLGERSLFVGQNGSISVSATETPGCRPNCIYFNDDFYRGQVDWEYGFRADNGVFCCEDGTIERFSISHSMARWLVPAMWCQLKI</sequence>
<keyword evidence="3" id="KW-1185">Reference proteome</keyword>
<name>A0A9Q0HXP7_9POAL</name>
<evidence type="ECO:0000259" key="1">
    <source>
        <dbReference type="Pfam" id="PF03478"/>
    </source>
</evidence>
<dbReference type="OrthoDB" id="621744at2759"/>
<dbReference type="PANTHER" id="PTHR44259">
    <property type="entry name" value="OS07G0183000 PROTEIN-RELATED"/>
    <property type="match status" value="1"/>
</dbReference>
<gene>
    <name evidence="2" type="ORF">LUZ63_001554</name>
</gene>
<evidence type="ECO:0000313" key="3">
    <source>
        <dbReference type="Proteomes" id="UP001151287"/>
    </source>
</evidence>
<proteinExistence type="predicted"/>
<dbReference type="Pfam" id="PF03478">
    <property type="entry name" value="Beta-prop_KIB1-4"/>
    <property type="match status" value="1"/>
</dbReference>
<dbReference type="InterPro" id="IPR005174">
    <property type="entry name" value="KIB1-4_b-propeller"/>
</dbReference>
<accession>A0A9Q0HXP7</accession>
<protein>
    <recommendedName>
        <fullName evidence="1">KIB1-4 beta-propeller domain-containing protein</fullName>
    </recommendedName>
</protein>